<dbReference type="NCBIfam" id="TIGR00613">
    <property type="entry name" value="reco"/>
    <property type="match status" value="1"/>
</dbReference>
<dbReference type="InterPro" id="IPR012340">
    <property type="entry name" value="NA-bd_OB-fold"/>
</dbReference>
<evidence type="ECO:0000313" key="10">
    <source>
        <dbReference type="Proteomes" id="UP000010366"/>
    </source>
</evidence>
<evidence type="ECO:0000313" key="9">
    <source>
        <dbReference type="EMBL" id="AFY96458.1"/>
    </source>
</evidence>
<keyword evidence="10" id="KW-1185">Reference proteome</keyword>
<keyword evidence="3 7" id="KW-0227">DNA damage</keyword>
<keyword evidence="4 7" id="KW-0233">DNA recombination</keyword>
<keyword evidence="5 7" id="KW-0234">DNA repair</keyword>
<dbReference type="InterPro" id="IPR042242">
    <property type="entry name" value="RecO_C"/>
</dbReference>
<accession>K9UP57</accession>
<dbReference type="Gene3D" id="1.20.1440.120">
    <property type="entry name" value="Recombination protein O, C-terminal domain"/>
    <property type="match status" value="1"/>
</dbReference>
<dbReference type="Pfam" id="PF02565">
    <property type="entry name" value="RecO_C"/>
    <property type="match status" value="1"/>
</dbReference>
<dbReference type="eggNOG" id="COG1381">
    <property type="taxonomic scope" value="Bacteria"/>
</dbReference>
<evidence type="ECO:0000256" key="2">
    <source>
        <dbReference type="ARBA" id="ARBA00021310"/>
    </source>
</evidence>
<evidence type="ECO:0000256" key="3">
    <source>
        <dbReference type="ARBA" id="ARBA00022763"/>
    </source>
</evidence>
<dbReference type="SUPFAM" id="SSF50249">
    <property type="entry name" value="Nucleic acid-binding proteins"/>
    <property type="match status" value="1"/>
</dbReference>
<dbReference type="Pfam" id="PF11967">
    <property type="entry name" value="RecO_N"/>
    <property type="match status" value="1"/>
</dbReference>
<comment type="similarity">
    <text evidence="1 7">Belongs to the RecO family.</text>
</comment>
<feature type="domain" description="DNA replication/recombination mediator RecO N-terminal" evidence="8">
    <location>
        <begin position="1"/>
        <end position="77"/>
    </location>
</feature>
<evidence type="ECO:0000256" key="4">
    <source>
        <dbReference type="ARBA" id="ARBA00023172"/>
    </source>
</evidence>
<gene>
    <name evidence="7" type="primary">recO</name>
    <name evidence="9" type="ORF">Cha6605_5583</name>
</gene>
<dbReference type="SUPFAM" id="SSF57863">
    <property type="entry name" value="ArfGap/RecO-like zinc finger"/>
    <property type="match status" value="1"/>
</dbReference>
<dbReference type="GO" id="GO:0006310">
    <property type="term" value="P:DNA recombination"/>
    <property type="evidence" value="ECO:0007669"/>
    <property type="project" value="UniProtKB-UniRule"/>
</dbReference>
<dbReference type="Proteomes" id="UP000010366">
    <property type="component" value="Chromosome"/>
</dbReference>
<dbReference type="HOGENOM" id="CLU_066632_0_0_3"/>
<dbReference type="GO" id="GO:0043590">
    <property type="term" value="C:bacterial nucleoid"/>
    <property type="evidence" value="ECO:0007669"/>
    <property type="project" value="TreeGrafter"/>
</dbReference>
<comment type="function">
    <text evidence="7">Involved in DNA repair and RecF pathway recombination.</text>
</comment>
<dbReference type="EMBL" id="CP003600">
    <property type="protein sequence ID" value="AFY96458.1"/>
    <property type="molecule type" value="Genomic_DNA"/>
</dbReference>
<dbReference type="InterPro" id="IPR022572">
    <property type="entry name" value="DNA_rep/recomb_RecO_N"/>
</dbReference>
<organism evidence="9 10">
    <name type="scientific">Chamaesiphon minutus (strain ATCC 27169 / PCC 6605)</name>
    <dbReference type="NCBI Taxonomy" id="1173020"/>
    <lineage>
        <taxon>Bacteria</taxon>
        <taxon>Bacillati</taxon>
        <taxon>Cyanobacteriota</taxon>
        <taxon>Cyanophyceae</taxon>
        <taxon>Gomontiellales</taxon>
        <taxon>Chamaesiphonaceae</taxon>
        <taxon>Chamaesiphon</taxon>
    </lineage>
</organism>
<dbReference type="InterPro" id="IPR037278">
    <property type="entry name" value="ARFGAP/RecO"/>
</dbReference>
<evidence type="ECO:0000256" key="1">
    <source>
        <dbReference type="ARBA" id="ARBA00007452"/>
    </source>
</evidence>
<dbReference type="Gene3D" id="2.40.50.140">
    <property type="entry name" value="Nucleic acid-binding proteins"/>
    <property type="match status" value="1"/>
</dbReference>
<dbReference type="PANTHER" id="PTHR33991">
    <property type="entry name" value="DNA REPAIR PROTEIN RECO"/>
    <property type="match status" value="1"/>
</dbReference>
<dbReference type="AlphaFoldDB" id="K9UP57"/>
<evidence type="ECO:0000256" key="6">
    <source>
        <dbReference type="ARBA" id="ARBA00033409"/>
    </source>
</evidence>
<sequence length="271" mass="30001">MSGTYKATGINLKTIPIGENDRLVTILTREHGLIKAIVPGARKSNSSLGGRSTLFMVNELLIAKGRSLDKITQAQTTISYGRLIDDLGKLAASQYLAEIALAQALSDRPQEELYQLLLLHLGRLNSLDRGDNTGSIAHLCQGIFHLLALDGIAPQVYDCCITRQAIEPNFTTINWQTGFSIESGSTVGLNLTTDDPSIAVNYRLTALDLLCFQHLSDPNLDRLDLAIDKFSIDTISDLELAGVWRRLERILRQYIHYHLNIQIRSAALIDF</sequence>
<dbReference type="OrthoDB" id="9797083at2"/>
<dbReference type="InterPro" id="IPR003717">
    <property type="entry name" value="RecO"/>
</dbReference>
<dbReference type="GO" id="GO:0006302">
    <property type="term" value="P:double-strand break repair"/>
    <property type="evidence" value="ECO:0007669"/>
    <property type="project" value="TreeGrafter"/>
</dbReference>
<name>K9UP57_CHAP6</name>
<dbReference type="RefSeq" id="WP_015162540.1">
    <property type="nucleotide sequence ID" value="NC_019697.1"/>
</dbReference>
<evidence type="ECO:0000259" key="8">
    <source>
        <dbReference type="Pfam" id="PF11967"/>
    </source>
</evidence>
<dbReference type="KEGG" id="cmp:Cha6605_5583"/>
<dbReference type="PANTHER" id="PTHR33991:SF1">
    <property type="entry name" value="DNA REPAIR PROTEIN RECO"/>
    <property type="match status" value="1"/>
</dbReference>
<evidence type="ECO:0000256" key="5">
    <source>
        <dbReference type="ARBA" id="ARBA00023204"/>
    </source>
</evidence>
<reference evidence="9 10" key="1">
    <citation type="submission" date="2012-05" db="EMBL/GenBank/DDBJ databases">
        <title>Finished chromosome of genome of Chamaesiphon sp. PCC 6605.</title>
        <authorList>
            <consortium name="US DOE Joint Genome Institute"/>
            <person name="Gugger M."/>
            <person name="Coursin T."/>
            <person name="Rippka R."/>
            <person name="Tandeau De Marsac N."/>
            <person name="Huntemann M."/>
            <person name="Wei C.-L."/>
            <person name="Han J."/>
            <person name="Detter J.C."/>
            <person name="Han C."/>
            <person name="Tapia R."/>
            <person name="Chen A."/>
            <person name="Kyrpides N."/>
            <person name="Mavromatis K."/>
            <person name="Markowitz V."/>
            <person name="Szeto E."/>
            <person name="Ivanova N."/>
            <person name="Pagani I."/>
            <person name="Pati A."/>
            <person name="Goodwin L."/>
            <person name="Nordberg H.P."/>
            <person name="Cantor M.N."/>
            <person name="Hua S.X."/>
            <person name="Woyke T."/>
            <person name="Kerfeld C.A."/>
        </authorList>
    </citation>
    <scope>NUCLEOTIDE SEQUENCE [LARGE SCALE GENOMIC DNA]</scope>
    <source>
        <strain evidence="10">ATCC 27169 / PCC 6605</strain>
    </source>
</reference>
<dbReference type="PATRIC" id="fig|1173020.3.peg.6418"/>
<dbReference type="HAMAP" id="MF_00201">
    <property type="entry name" value="RecO"/>
    <property type="match status" value="1"/>
</dbReference>
<proteinExistence type="inferred from homology"/>
<evidence type="ECO:0000256" key="7">
    <source>
        <dbReference type="HAMAP-Rule" id="MF_00201"/>
    </source>
</evidence>
<dbReference type="STRING" id="1173020.Cha6605_5583"/>
<protein>
    <recommendedName>
        <fullName evidence="2 7">DNA repair protein RecO</fullName>
    </recommendedName>
    <alternativeName>
        <fullName evidence="6 7">Recombination protein O</fullName>
    </alternativeName>
</protein>